<dbReference type="AlphaFoldDB" id="A0A0A8ZN12"/>
<protein>
    <submittedName>
        <fullName evidence="1">Uncharacterized protein</fullName>
    </submittedName>
</protein>
<name>A0A0A8ZN12_ARUDO</name>
<dbReference type="EMBL" id="GBRH01261653">
    <property type="protein sequence ID" value="JAD36242.1"/>
    <property type="molecule type" value="Transcribed_RNA"/>
</dbReference>
<proteinExistence type="predicted"/>
<evidence type="ECO:0000313" key="1">
    <source>
        <dbReference type="EMBL" id="JAD36242.1"/>
    </source>
</evidence>
<reference evidence="1" key="2">
    <citation type="journal article" date="2015" name="Data Brief">
        <title>Shoot transcriptome of the giant reed, Arundo donax.</title>
        <authorList>
            <person name="Barrero R.A."/>
            <person name="Guerrero F.D."/>
            <person name="Moolhuijzen P."/>
            <person name="Goolsby J.A."/>
            <person name="Tidwell J."/>
            <person name="Bellgard S.E."/>
            <person name="Bellgard M.I."/>
        </authorList>
    </citation>
    <scope>NUCLEOTIDE SEQUENCE</scope>
    <source>
        <tissue evidence="1">Shoot tissue taken approximately 20 cm above the soil surface</tissue>
    </source>
</reference>
<reference evidence="1" key="1">
    <citation type="submission" date="2014-09" db="EMBL/GenBank/DDBJ databases">
        <authorList>
            <person name="Magalhaes I.L.F."/>
            <person name="Oliveira U."/>
            <person name="Santos F.R."/>
            <person name="Vidigal T.H.D.A."/>
            <person name="Brescovit A.D."/>
            <person name="Santos A.J."/>
        </authorList>
    </citation>
    <scope>NUCLEOTIDE SEQUENCE</scope>
    <source>
        <tissue evidence="1">Shoot tissue taken approximately 20 cm above the soil surface</tissue>
    </source>
</reference>
<organism evidence="1">
    <name type="scientific">Arundo donax</name>
    <name type="common">Giant reed</name>
    <name type="synonym">Donax arundinaceus</name>
    <dbReference type="NCBI Taxonomy" id="35708"/>
    <lineage>
        <taxon>Eukaryota</taxon>
        <taxon>Viridiplantae</taxon>
        <taxon>Streptophyta</taxon>
        <taxon>Embryophyta</taxon>
        <taxon>Tracheophyta</taxon>
        <taxon>Spermatophyta</taxon>
        <taxon>Magnoliopsida</taxon>
        <taxon>Liliopsida</taxon>
        <taxon>Poales</taxon>
        <taxon>Poaceae</taxon>
        <taxon>PACMAD clade</taxon>
        <taxon>Arundinoideae</taxon>
        <taxon>Arundineae</taxon>
        <taxon>Arundo</taxon>
    </lineage>
</organism>
<sequence>MLRRPDGLPTPIILDLNRPDEIGSHDVDLLDACVDTVIPWLASFPTPWSWPYWYWFFHHAICNLISNFPPC</sequence>
<accession>A0A0A8ZN12</accession>